<reference evidence="1 2" key="1">
    <citation type="journal article" date="2016" name="Sci. Rep.">
        <title>A proposed integrated approach for the preclinical evaluation of phage therapy in Pseudomonas infections.</title>
        <authorList>
            <person name="Danis-Wlodarczyk K."/>
            <person name="Vandenheuvel D."/>
            <person name="Jang H.B."/>
            <person name="Briers Y."/>
            <person name="Olszak T."/>
            <person name="Arabski M."/>
            <person name="Wasik S."/>
            <person name="Drabik M."/>
            <person name="Higgins G."/>
            <person name="Tyrrell J."/>
            <person name="Harvey B.J."/>
            <person name="Noben J.P."/>
            <person name="Lavigne R."/>
            <person name="Drulis-Kawa Z."/>
        </authorList>
    </citation>
    <scope>NUCLEOTIDE SEQUENCE [LARGE SCALE GENOMIC DNA]</scope>
</reference>
<dbReference type="InterPro" id="IPR040860">
    <property type="entry name" value="Dip"/>
</dbReference>
<evidence type="ECO:0000313" key="2">
    <source>
        <dbReference type="Proteomes" id="UP000224336"/>
    </source>
</evidence>
<name>A0A192Y4Y1_9CAUD</name>
<accession>A0A192Y4Y1</accession>
<sequence length="273" mass="31046">MTQFNITWEEQLQALSKLDGLHHPHKLEDISVHWVFNPVDISVFVTCATMSSHNTHYTFKPQSSPDDAMVREYVLSRIIADNLKYVDNLYLAAGAVICGNDEYISDGNVIGIHIADGVGGNKLILPVIEFMPGVHVDDISDELIESSSYQGIFKTDNLEEFEFLVDKKNAINVKELILAHTDYFANKLAFKDPAEPAVEMYQFIDRTEVYFSFEGCHSDVEEVLFTIKITRYNQPLNSTAMQVFLKNPLLPHIRTIVRQANPTQRTRGVLFNF</sequence>
<proteinExistence type="predicted"/>
<dbReference type="Proteomes" id="UP000224336">
    <property type="component" value="Segment"/>
</dbReference>
<dbReference type="Pfam" id="PF17679">
    <property type="entry name" value="Dip"/>
    <property type="match status" value="1"/>
</dbReference>
<organism evidence="1 2">
    <name type="scientific">Pseudomonas phage KTN4</name>
    <dbReference type="NCBI Taxonomy" id="1862701"/>
    <lineage>
        <taxon>Viruses</taxon>
        <taxon>Duplodnaviria</taxon>
        <taxon>Heunggongvirae</taxon>
        <taxon>Uroviricota</taxon>
        <taxon>Caudoviricetes</taxon>
        <taxon>Chimalliviridae</taxon>
        <taxon>Phikzvirus</taxon>
        <taxon>Phikzvirus phiKZ</taxon>
    </lineage>
</organism>
<protein>
    <submittedName>
        <fullName evidence="1">Uncharacterized protein</fullName>
    </submittedName>
</protein>
<gene>
    <name evidence="1" type="ORF">KTN4_050</name>
</gene>
<dbReference type="EMBL" id="KU521356">
    <property type="protein sequence ID" value="ANM44808.1"/>
    <property type="molecule type" value="Genomic_DNA"/>
</dbReference>
<evidence type="ECO:0000313" key="1">
    <source>
        <dbReference type="EMBL" id="ANM44808.1"/>
    </source>
</evidence>